<name>A0A4Y9SNX6_9BURK</name>
<gene>
    <name evidence="2" type="ORF">E4L96_02865</name>
</gene>
<sequence>MDLAADNSHDDARRLRDECIVTSVALWGLLIIWVIASWAFYFAMPVVHRWAAMQVQLEHQEQVLQALQAEARQPTAVRDCAGAPPAPPSPR</sequence>
<dbReference type="RefSeq" id="WP_135205725.1">
    <property type="nucleotide sequence ID" value="NZ_SPVF01000039.1"/>
</dbReference>
<keyword evidence="1" id="KW-0812">Transmembrane</keyword>
<proteinExistence type="predicted"/>
<dbReference type="Proteomes" id="UP000298438">
    <property type="component" value="Unassembled WGS sequence"/>
</dbReference>
<comment type="caution">
    <text evidence="2">The sequence shown here is derived from an EMBL/GenBank/DDBJ whole genome shotgun (WGS) entry which is preliminary data.</text>
</comment>
<evidence type="ECO:0000256" key="1">
    <source>
        <dbReference type="SAM" id="Phobius"/>
    </source>
</evidence>
<dbReference type="EMBL" id="SPVF01000039">
    <property type="protein sequence ID" value="TFW28201.1"/>
    <property type="molecule type" value="Genomic_DNA"/>
</dbReference>
<feature type="transmembrane region" description="Helical" evidence="1">
    <location>
        <begin position="20"/>
        <end position="43"/>
    </location>
</feature>
<accession>A0A4Y9SNX6</accession>
<protein>
    <submittedName>
        <fullName evidence="2">Uncharacterized protein</fullName>
    </submittedName>
</protein>
<evidence type="ECO:0000313" key="2">
    <source>
        <dbReference type="EMBL" id="TFW28201.1"/>
    </source>
</evidence>
<evidence type="ECO:0000313" key="3">
    <source>
        <dbReference type="Proteomes" id="UP000298438"/>
    </source>
</evidence>
<keyword evidence="1" id="KW-0472">Membrane</keyword>
<dbReference type="AlphaFoldDB" id="A0A4Y9SNX6"/>
<keyword evidence="1" id="KW-1133">Transmembrane helix</keyword>
<reference evidence="2 3" key="1">
    <citation type="submission" date="2019-03" db="EMBL/GenBank/DDBJ databases">
        <title>Draft Genome Sequence of Massilia arenosa sp. nov., a Novel Massilia Species Isolated from a Sandy-loam Maize Soil.</title>
        <authorList>
            <person name="Raths R."/>
            <person name="Peta V."/>
            <person name="Bucking H."/>
        </authorList>
    </citation>
    <scope>NUCLEOTIDE SEQUENCE [LARGE SCALE GENOMIC DNA]</scope>
    <source>
        <strain evidence="2 3">MC02</strain>
    </source>
</reference>
<keyword evidence="3" id="KW-1185">Reference proteome</keyword>
<organism evidence="2 3">
    <name type="scientific">Zemynaea arenosa</name>
    <dbReference type="NCBI Taxonomy" id="2561931"/>
    <lineage>
        <taxon>Bacteria</taxon>
        <taxon>Pseudomonadati</taxon>
        <taxon>Pseudomonadota</taxon>
        <taxon>Betaproteobacteria</taxon>
        <taxon>Burkholderiales</taxon>
        <taxon>Oxalobacteraceae</taxon>
        <taxon>Telluria group</taxon>
        <taxon>Zemynaea</taxon>
    </lineage>
</organism>